<sequence length="157" mass="17815">MEVRMGNITLSFTVQGDSEGYVTFECPYCGSEFKLQAGEVQSDEEPVLELFCPYCGLAKEKSAFWSKDVRDKARALAENYMIEELNKAFGKMARTINRQKSIIKMTYKPLKKVYVKELKNADTAETEFQCTCCNRRVKALYCAGASKIFCPYCGVDL</sequence>
<evidence type="ECO:0000313" key="1">
    <source>
        <dbReference type="EMBL" id="SHF62309.1"/>
    </source>
</evidence>
<proteinExistence type="predicted"/>
<accession>A0AAQ1RUT1</accession>
<dbReference type="Proteomes" id="UP000184089">
    <property type="component" value="Unassembled WGS sequence"/>
</dbReference>
<name>A0AAQ1RUT1_9FIRM</name>
<reference evidence="2" key="1">
    <citation type="submission" date="2016-11" db="EMBL/GenBank/DDBJ databases">
        <authorList>
            <person name="Jaros S."/>
            <person name="Januszkiewicz K."/>
            <person name="Wedrychowicz H."/>
        </authorList>
    </citation>
    <scope>NUCLEOTIDE SEQUENCE [LARGE SCALE GENOMIC DNA]</scope>
    <source>
        <strain evidence="2">DSM 4029</strain>
    </source>
</reference>
<dbReference type="AlphaFoldDB" id="A0AAQ1RUT1"/>
<gene>
    <name evidence="1" type="ORF">SAMN05444424_0097</name>
</gene>
<evidence type="ECO:0008006" key="3">
    <source>
        <dbReference type="Google" id="ProtNLM"/>
    </source>
</evidence>
<dbReference type="EMBL" id="FQVY01000001">
    <property type="protein sequence ID" value="SHF62309.1"/>
    <property type="molecule type" value="Genomic_DNA"/>
</dbReference>
<comment type="caution">
    <text evidence="1">The sequence shown here is derived from an EMBL/GenBank/DDBJ whole genome shotgun (WGS) entry which is preliminary data.</text>
</comment>
<evidence type="ECO:0000313" key="2">
    <source>
        <dbReference type="Proteomes" id="UP000184089"/>
    </source>
</evidence>
<organism evidence="1 2">
    <name type="scientific">Bittarella massiliensis</name>
    <name type="common">ex Durand et al. 2017</name>
    <dbReference type="NCBI Taxonomy" id="1720313"/>
    <lineage>
        <taxon>Bacteria</taxon>
        <taxon>Bacillati</taxon>
        <taxon>Bacillota</taxon>
        <taxon>Clostridia</taxon>
        <taxon>Eubacteriales</taxon>
        <taxon>Oscillospiraceae</taxon>
        <taxon>Bittarella (ex Durand et al. 2017)</taxon>
    </lineage>
</organism>
<protein>
    <recommendedName>
        <fullName evidence="3">TFIIB-type zinc ribbon-containing protein</fullName>
    </recommendedName>
</protein>